<name>A0A8J9U712_9NEOP</name>
<dbReference type="PANTHER" id="PTHR48043">
    <property type="entry name" value="EG:EG0003.4 PROTEIN-RELATED"/>
    <property type="match status" value="1"/>
</dbReference>
<evidence type="ECO:0000313" key="6">
    <source>
        <dbReference type="EMBL" id="CAH0715011.1"/>
    </source>
</evidence>
<dbReference type="InterPro" id="IPR002213">
    <property type="entry name" value="UDP_glucos_trans"/>
</dbReference>
<keyword evidence="5" id="KW-0812">Transmembrane</keyword>
<protein>
    <recommendedName>
        <fullName evidence="5">UDP-glucuronosyltransferase</fullName>
        <ecNumber evidence="5">2.4.1.17</ecNumber>
    </recommendedName>
</protein>
<dbReference type="GO" id="GO:0016020">
    <property type="term" value="C:membrane"/>
    <property type="evidence" value="ECO:0007669"/>
    <property type="project" value="UniProtKB-SubCell"/>
</dbReference>
<dbReference type="InterPro" id="IPR035595">
    <property type="entry name" value="UDP_glycos_trans_CS"/>
</dbReference>
<dbReference type="PROSITE" id="PS00375">
    <property type="entry name" value="UDPGT"/>
    <property type="match status" value="1"/>
</dbReference>
<keyword evidence="5" id="KW-0472">Membrane</keyword>
<evidence type="ECO:0000256" key="3">
    <source>
        <dbReference type="ARBA" id="ARBA00022679"/>
    </source>
</evidence>
<dbReference type="FunFam" id="3.40.50.2000:FF:000021">
    <property type="entry name" value="UDP-glucuronosyltransferase"/>
    <property type="match status" value="1"/>
</dbReference>
<dbReference type="EMBL" id="OV170230">
    <property type="protein sequence ID" value="CAH0715011.1"/>
    <property type="molecule type" value="Genomic_DNA"/>
</dbReference>
<evidence type="ECO:0000256" key="5">
    <source>
        <dbReference type="RuleBase" id="RU362059"/>
    </source>
</evidence>
<dbReference type="Proteomes" id="UP000838878">
    <property type="component" value="Chromosome 10"/>
</dbReference>
<dbReference type="OrthoDB" id="5835829at2759"/>
<dbReference type="InterPro" id="IPR050271">
    <property type="entry name" value="UDP-glycosyltransferase"/>
</dbReference>
<gene>
    <name evidence="6" type="ORF">BINO364_LOCUS1999</name>
</gene>
<evidence type="ECO:0000256" key="1">
    <source>
        <dbReference type="ARBA" id="ARBA00009995"/>
    </source>
</evidence>
<dbReference type="SUPFAM" id="SSF53756">
    <property type="entry name" value="UDP-Glycosyltransferase/glycogen phosphorylase"/>
    <property type="match status" value="1"/>
</dbReference>
<organism evidence="6 7">
    <name type="scientific">Brenthis ino</name>
    <name type="common">lesser marbled fritillary</name>
    <dbReference type="NCBI Taxonomy" id="405034"/>
    <lineage>
        <taxon>Eukaryota</taxon>
        <taxon>Metazoa</taxon>
        <taxon>Ecdysozoa</taxon>
        <taxon>Arthropoda</taxon>
        <taxon>Hexapoda</taxon>
        <taxon>Insecta</taxon>
        <taxon>Pterygota</taxon>
        <taxon>Neoptera</taxon>
        <taxon>Endopterygota</taxon>
        <taxon>Lepidoptera</taxon>
        <taxon>Glossata</taxon>
        <taxon>Ditrysia</taxon>
        <taxon>Papilionoidea</taxon>
        <taxon>Nymphalidae</taxon>
        <taxon>Heliconiinae</taxon>
        <taxon>Argynnini</taxon>
        <taxon>Brenthis</taxon>
    </lineage>
</organism>
<sequence length="431" mass="49963">MSTSETSDLSAQVKHILTTLSYLVEEQFKSTEVQKLISDQEKSFDMLFLEHFPRLASIYAHLYKVPVIQFNSFGLMRGTAEMMGASSHCILYPIPIHYNFFNLTIWETITNISRNTVLYFNYYYNLCYSDNEISKRLFGQDFPDIEEVRGNASLLFLNIHNLWDFNRPQPKSVINLSGIHYYTRRELPKDLQIYLDHSKNGVIYMSLGTNSRPSSLPINTIRIITRVFAQLPYNVLLKWDGELVGNPKNVKVLKWFPQSDLLGHPNIKVFITQGGLQSSVEAINSGVPLVALPLLIDQWYNTEIYKHYKIGIQLHKDTLTDDKFKNSIETVISDVSYRANIIKLRSLMQDQPQTALQRAVWWTEHVLQHGAKHLRAPAANMHWAVYYELELVFTVISIFIVSIIIVKKALSYVMFKVVIIFKRILLKQKFD</sequence>
<feature type="non-terminal residue" evidence="6">
    <location>
        <position position="431"/>
    </location>
</feature>
<evidence type="ECO:0000256" key="4">
    <source>
        <dbReference type="RuleBase" id="RU003718"/>
    </source>
</evidence>
<evidence type="ECO:0000256" key="2">
    <source>
        <dbReference type="ARBA" id="ARBA00022676"/>
    </source>
</evidence>
<keyword evidence="5" id="KW-1133">Transmembrane helix</keyword>
<feature type="transmembrane region" description="Helical" evidence="5">
    <location>
        <begin position="383"/>
        <end position="406"/>
    </location>
</feature>
<dbReference type="AlphaFoldDB" id="A0A8J9U712"/>
<evidence type="ECO:0000313" key="7">
    <source>
        <dbReference type="Proteomes" id="UP000838878"/>
    </source>
</evidence>
<comment type="similarity">
    <text evidence="1 4">Belongs to the UDP-glycosyltransferase family.</text>
</comment>
<dbReference type="GO" id="GO:0015020">
    <property type="term" value="F:glucuronosyltransferase activity"/>
    <property type="evidence" value="ECO:0007669"/>
    <property type="project" value="UniProtKB-EC"/>
</dbReference>
<dbReference type="PANTHER" id="PTHR48043:SF159">
    <property type="entry name" value="EG:EG0003.4 PROTEIN-RELATED"/>
    <property type="match status" value="1"/>
</dbReference>
<keyword evidence="2 4" id="KW-0328">Glycosyltransferase</keyword>
<keyword evidence="3 4" id="KW-0808">Transferase</keyword>
<reference evidence="6" key="1">
    <citation type="submission" date="2021-12" db="EMBL/GenBank/DDBJ databases">
        <authorList>
            <person name="Martin H S."/>
        </authorList>
    </citation>
    <scope>NUCLEOTIDE SEQUENCE</scope>
</reference>
<comment type="catalytic activity">
    <reaction evidence="5">
        <text>glucuronate acceptor + UDP-alpha-D-glucuronate = acceptor beta-D-glucuronoside + UDP + H(+)</text>
        <dbReference type="Rhea" id="RHEA:21032"/>
        <dbReference type="ChEBI" id="CHEBI:15378"/>
        <dbReference type="ChEBI" id="CHEBI:58052"/>
        <dbReference type="ChEBI" id="CHEBI:58223"/>
        <dbReference type="ChEBI" id="CHEBI:132367"/>
        <dbReference type="ChEBI" id="CHEBI:132368"/>
        <dbReference type="EC" id="2.4.1.17"/>
    </reaction>
</comment>
<proteinExistence type="inferred from homology"/>
<keyword evidence="7" id="KW-1185">Reference proteome</keyword>
<dbReference type="Gene3D" id="3.40.50.2000">
    <property type="entry name" value="Glycogen Phosphorylase B"/>
    <property type="match status" value="1"/>
</dbReference>
<dbReference type="EC" id="2.4.1.17" evidence="5"/>
<dbReference type="CDD" id="cd03784">
    <property type="entry name" value="GT1_Gtf-like"/>
    <property type="match status" value="1"/>
</dbReference>
<accession>A0A8J9U712</accession>
<comment type="subcellular location">
    <subcellularLocation>
        <location evidence="5">Membrane</location>
        <topology evidence="5">Single-pass membrane protein</topology>
    </subcellularLocation>
</comment>
<dbReference type="Pfam" id="PF00201">
    <property type="entry name" value="UDPGT"/>
    <property type="match status" value="1"/>
</dbReference>